<dbReference type="AlphaFoldDB" id="A0A2W7RU60"/>
<protein>
    <recommendedName>
        <fullName evidence="3">Lipocalin-like protein</fullName>
    </recommendedName>
</protein>
<dbReference type="RefSeq" id="WP_111295556.1">
    <property type="nucleotide sequence ID" value="NZ_QKZV01000005.1"/>
</dbReference>
<organism evidence="1 2">
    <name type="scientific">Hydrotalea sandarakina</name>
    <dbReference type="NCBI Taxonomy" id="1004304"/>
    <lineage>
        <taxon>Bacteria</taxon>
        <taxon>Pseudomonadati</taxon>
        <taxon>Bacteroidota</taxon>
        <taxon>Chitinophagia</taxon>
        <taxon>Chitinophagales</taxon>
        <taxon>Chitinophagaceae</taxon>
        <taxon>Hydrotalea</taxon>
    </lineage>
</organism>
<evidence type="ECO:0000313" key="2">
    <source>
        <dbReference type="Proteomes" id="UP000249720"/>
    </source>
</evidence>
<dbReference type="Proteomes" id="UP000249720">
    <property type="component" value="Unassembled WGS sequence"/>
</dbReference>
<evidence type="ECO:0000313" key="1">
    <source>
        <dbReference type="EMBL" id="PZX62376.1"/>
    </source>
</evidence>
<sequence>MKYVLFIVLAVFIAIGCKKNDSVNYTAAIVGNWRYQNSQIDTLNSAGKLYNSHTVYDTALVTNFADSLQFTANDTAYYILGGRTTYTTYKVTNNQLSLMGSTDTARLLITQLNTVSLQLKINTNNLTINYYANFVKY</sequence>
<comment type="caution">
    <text evidence="1">The sequence shown here is derived from an EMBL/GenBank/DDBJ whole genome shotgun (WGS) entry which is preliminary data.</text>
</comment>
<name>A0A2W7RU60_9BACT</name>
<keyword evidence="2" id="KW-1185">Reference proteome</keyword>
<accession>A0A2W7RU60</accession>
<dbReference type="PROSITE" id="PS51257">
    <property type="entry name" value="PROKAR_LIPOPROTEIN"/>
    <property type="match status" value="1"/>
</dbReference>
<reference evidence="1 2" key="1">
    <citation type="submission" date="2018-06" db="EMBL/GenBank/DDBJ databases">
        <title>Genomic Encyclopedia of Archaeal and Bacterial Type Strains, Phase II (KMG-II): from individual species to whole genera.</title>
        <authorList>
            <person name="Goeker M."/>
        </authorList>
    </citation>
    <scope>NUCLEOTIDE SEQUENCE [LARGE SCALE GENOMIC DNA]</scope>
    <source>
        <strain evidence="1 2">DSM 23241</strain>
    </source>
</reference>
<dbReference type="EMBL" id="QKZV01000005">
    <property type="protein sequence ID" value="PZX62376.1"/>
    <property type="molecule type" value="Genomic_DNA"/>
</dbReference>
<proteinExistence type="predicted"/>
<evidence type="ECO:0008006" key="3">
    <source>
        <dbReference type="Google" id="ProtNLM"/>
    </source>
</evidence>
<gene>
    <name evidence="1" type="ORF">LX80_01858</name>
</gene>